<evidence type="ECO:0000313" key="6">
    <source>
        <dbReference type="Proteomes" id="UP000433483"/>
    </source>
</evidence>
<sequence>MQSLGTAWTALVRLRNVEGPDAFEEVLEARKRDHERLSVGALVTQICQFSHD</sequence>
<name>A0A6A3TPA4_9STRA</name>
<dbReference type="EMBL" id="QXFY01000003">
    <property type="protein sequence ID" value="KAE9362374.1"/>
    <property type="molecule type" value="Genomic_DNA"/>
</dbReference>
<evidence type="ECO:0000313" key="9">
    <source>
        <dbReference type="Proteomes" id="UP000460718"/>
    </source>
</evidence>
<dbReference type="EMBL" id="QXFZ01000007">
    <property type="protein sequence ID" value="KAE9141053.1"/>
    <property type="molecule type" value="Genomic_DNA"/>
</dbReference>
<evidence type="ECO:0000313" key="4">
    <source>
        <dbReference type="EMBL" id="KAE9330632.1"/>
    </source>
</evidence>
<accession>A0A6A3TPA4</accession>
<evidence type="ECO:0000313" key="10">
    <source>
        <dbReference type="Proteomes" id="UP000486351"/>
    </source>
</evidence>
<dbReference type="EMBL" id="QXFW01000004">
    <property type="protein sequence ID" value="KAE9031271.1"/>
    <property type="molecule type" value="Genomic_DNA"/>
</dbReference>
<evidence type="ECO:0000313" key="2">
    <source>
        <dbReference type="EMBL" id="KAE9141053.1"/>
    </source>
</evidence>
<dbReference type="Proteomes" id="UP000433483">
    <property type="component" value="Unassembled WGS sequence"/>
</dbReference>
<proteinExistence type="predicted"/>
<evidence type="ECO:0000313" key="5">
    <source>
        <dbReference type="EMBL" id="KAE9362374.1"/>
    </source>
</evidence>
<keyword evidence="6" id="KW-1185">Reference proteome</keyword>
<reference evidence="6 7" key="1">
    <citation type="submission" date="2018-08" db="EMBL/GenBank/DDBJ databases">
        <title>Genomic investigation of the strawberry pathogen Phytophthora fragariae indicates pathogenicity is determined by transcriptional variation in three key races.</title>
        <authorList>
            <person name="Adams T.M."/>
            <person name="Armitage A.D."/>
            <person name="Sobczyk M.K."/>
            <person name="Bates H.J."/>
            <person name="Dunwell J.M."/>
            <person name="Nellist C.F."/>
            <person name="Harrison R.J."/>
        </authorList>
    </citation>
    <scope>NUCLEOTIDE SEQUENCE [LARGE SCALE GENOMIC DNA]</scope>
    <source>
        <strain evidence="4 7">A4</strain>
        <strain evidence="3 6">NOV-27</strain>
        <strain evidence="2 8">NOV-71</strain>
        <strain evidence="5 10">NOV-77</strain>
        <strain evidence="1 9">SCRP245</strain>
    </source>
</reference>
<dbReference type="Proteomes" id="UP000460718">
    <property type="component" value="Unassembled WGS sequence"/>
</dbReference>
<dbReference type="Proteomes" id="UP000441208">
    <property type="component" value="Unassembled WGS sequence"/>
</dbReference>
<dbReference type="EMBL" id="QXGB01000004">
    <property type="protein sequence ID" value="KAE9238430.1"/>
    <property type="molecule type" value="Genomic_DNA"/>
</dbReference>
<gene>
    <name evidence="4" type="ORF">PF001_g303</name>
    <name evidence="3" type="ORF">PF005_g215</name>
    <name evidence="2" type="ORF">PF007_g407</name>
    <name evidence="5" type="ORF">PF008_g140</name>
    <name evidence="1" type="ORF">PF011_g222</name>
</gene>
<dbReference type="Proteomes" id="UP000486351">
    <property type="component" value="Unassembled WGS sequence"/>
</dbReference>
<comment type="caution">
    <text evidence="2">The sequence shown here is derived from an EMBL/GenBank/DDBJ whole genome shotgun (WGS) entry which is preliminary data.</text>
</comment>
<evidence type="ECO:0000313" key="3">
    <source>
        <dbReference type="EMBL" id="KAE9238430.1"/>
    </source>
</evidence>
<evidence type="ECO:0000313" key="1">
    <source>
        <dbReference type="EMBL" id="KAE9031271.1"/>
    </source>
</evidence>
<evidence type="ECO:0000313" key="8">
    <source>
        <dbReference type="Proteomes" id="UP000441208"/>
    </source>
</evidence>
<dbReference type="Proteomes" id="UP000437068">
    <property type="component" value="Unassembled WGS sequence"/>
</dbReference>
<dbReference type="EMBL" id="QXGE01000005">
    <property type="protein sequence ID" value="KAE9330632.1"/>
    <property type="molecule type" value="Genomic_DNA"/>
</dbReference>
<evidence type="ECO:0000313" key="7">
    <source>
        <dbReference type="Proteomes" id="UP000437068"/>
    </source>
</evidence>
<protein>
    <submittedName>
        <fullName evidence="2">Uncharacterized protein</fullName>
    </submittedName>
</protein>
<dbReference type="AlphaFoldDB" id="A0A6A3TPA4"/>
<organism evidence="2 8">
    <name type="scientific">Phytophthora fragariae</name>
    <dbReference type="NCBI Taxonomy" id="53985"/>
    <lineage>
        <taxon>Eukaryota</taxon>
        <taxon>Sar</taxon>
        <taxon>Stramenopiles</taxon>
        <taxon>Oomycota</taxon>
        <taxon>Peronosporomycetes</taxon>
        <taxon>Peronosporales</taxon>
        <taxon>Peronosporaceae</taxon>
        <taxon>Phytophthora</taxon>
    </lineage>
</organism>